<dbReference type="EMBL" id="CAJOBG010076879">
    <property type="protein sequence ID" value="CAF4616995.1"/>
    <property type="molecule type" value="Genomic_DNA"/>
</dbReference>
<evidence type="ECO:0000313" key="1">
    <source>
        <dbReference type="EMBL" id="CAF4616995.1"/>
    </source>
</evidence>
<name>A0A821D8R1_9BILA</name>
<dbReference type="Proteomes" id="UP000663866">
    <property type="component" value="Unassembled WGS sequence"/>
</dbReference>
<proteinExistence type="predicted"/>
<gene>
    <name evidence="1" type="ORF">OVN521_LOCUS45763</name>
    <name evidence="2" type="ORF">SMN809_LOCUS43749</name>
</gene>
<keyword evidence="3" id="KW-1185">Reference proteome</keyword>
<evidence type="ECO:0000313" key="2">
    <source>
        <dbReference type="EMBL" id="CAF4718342.1"/>
    </source>
</evidence>
<comment type="caution">
    <text evidence="1">The sequence shown here is derived from an EMBL/GenBank/DDBJ whole genome shotgun (WGS) entry which is preliminary data.</text>
</comment>
<reference evidence="1" key="1">
    <citation type="submission" date="2021-02" db="EMBL/GenBank/DDBJ databases">
        <authorList>
            <person name="Nowell W R."/>
        </authorList>
    </citation>
    <scope>NUCLEOTIDE SEQUENCE</scope>
</reference>
<accession>A0A821D8R1</accession>
<feature type="non-terminal residue" evidence="1">
    <location>
        <position position="56"/>
    </location>
</feature>
<organism evidence="1 3">
    <name type="scientific">Rotaria magnacalcarata</name>
    <dbReference type="NCBI Taxonomy" id="392030"/>
    <lineage>
        <taxon>Eukaryota</taxon>
        <taxon>Metazoa</taxon>
        <taxon>Spiralia</taxon>
        <taxon>Gnathifera</taxon>
        <taxon>Rotifera</taxon>
        <taxon>Eurotatoria</taxon>
        <taxon>Bdelloidea</taxon>
        <taxon>Philodinida</taxon>
        <taxon>Philodinidae</taxon>
        <taxon>Rotaria</taxon>
    </lineage>
</organism>
<dbReference type="EMBL" id="CAJOBI010129694">
    <property type="protein sequence ID" value="CAF4718342.1"/>
    <property type="molecule type" value="Genomic_DNA"/>
</dbReference>
<sequence length="56" mass="6362">MISLFATSFIEKSITASVSTAQTKQEIVMDDERLLTNLSSLLRIISYVQPILFKRL</sequence>
<evidence type="ECO:0000313" key="3">
    <source>
        <dbReference type="Proteomes" id="UP000663866"/>
    </source>
</evidence>
<protein>
    <submittedName>
        <fullName evidence="1">Uncharacterized protein</fullName>
    </submittedName>
</protein>
<dbReference type="AlphaFoldDB" id="A0A821D8R1"/>
<dbReference type="Proteomes" id="UP000676336">
    <property type="component" value="Unassembled WGS sequence"/>
</dbReference>